<dbReference type="GO" id="GO:0044781">
    <property type="term" value="P:bacterial-type flagellum organization"/>
    <property type="evidence" value="ECO:0007669"/>
    <property type="project" value="UniProtKB-KW"/>
</dbReference>
<accession>A0A3M2I4B0</accession>
<evidence type="ECO:0000256" key="1">
    <source>
        <dbReference type="ARBA" id="ARBA00003041"/>
    </source>
</evidence>
<keyword evidence="6" id="KW-0653">Protein transport</keyword>
<dbReference type="AlphaFoldDB" id="A0A3M2I4B0"/>
<organism evidence="9 10">
    <name type="scientific">Solilutibacter pythonis</name>
    <dbReference type="NCBI Taxonomy" id="2483112"/>
    <lineage>
        <taxon>Bacteria</taxon>
        <taxon>Pseudomonadati</taxon>
        <taxon>Pseudomonadota</taxon>
        <taxon>Gammaproteobacteria</taxon>
        <taxon>Lysobacterales</taxon>
        <taxon>Lysobacteraceae</taxon>
        <taxon>Solilutibacter</taxon>
    </lineage>
</organism>
<comment type="similarity">
    <text evidence="2">Belongs to the FliH family.</text>
</comment>
<evidence type="ECO:0000259" key="8">
    <source>
        <dbReference type="Pfam" id="PF02108"/>
    </source>
</evidence>
<evidence type="ECO:0000313" key="9">
    <source>
        <dbReference type="EMBL" id="RMH94062.1"/>
    </source>
</evidence>
<comment type="function">
    <text evidence="1">Needed for flagellar regrowth and assembly.</text>
</comment>
<reference evidence="9 10" key="1">
    <citation type="submission" date="2018-10" db="EMBL/GenBank/DDBJ databases">
        <title>Proposal of Lysobacter pythonis sp. nov. isolated from royal pythons (Python regius).</title>
        <authorList>
            <person name="Hans-Juergen B."/>
            <person name="Huptas C."/>
            <person name="Sandra B."/>
            <person name="Igor L."/>
            <person name="Joachim S."/>
            <person name="Siegfried S."/>
            <person name="Mareike W."/>
            <person name="Peter K."/>
        </authorList>
    </citation>
    <scope>NUCLEOTIDE SEQUENCE [LARGE SCALE GENOMIC DNA]</scope>
    <source>
        <strain evidence="9 10">4284/11</strain>
    </source>
</reference>
<evidence type="ECO:0000256" key="5">
    <source>
        <dbReference type="ARBA" id="ARBA00022795"/>
    </source>
</evidence>
<keyword evidence="4" id="KW-0813">Transport</keyword>
<gene>
    <name evidence="9" type="ORF">EBB59_02550</name>
</gene>
<dbReference type="Pfam" id="PF02108">
    <property type="entry name" value="FliH"/>
    <property type="match status" value="1"/>
</dbReference>
<dbReference type="GO" id="GO:0005829">
    <property type="term" value="C:cytosol"/>
    <property type="evidence" value="ECO:0007669"/>
    <property type="project" value="TreeGrafter"/>
</dbReference>
<evidence type="ECO:0000256" key="6">
    <source>
        <dbReference type="ARBA" id="ARBA00022927"/>
    </source>
</evidence>
<keyword evidence="7" id="KW-1006">Bacterial flagellum protein export</keyword>
<keyword evidence="10" id="KW-1185">Reference proteome</keyword>
<feature type="domain" description="Flagellar assembly protein FliH/Type III secretion system HrpE" evidence="8">
    <location>
        <begin position="78"/>
        <end position="194"/>
    </location>
</feature>
<evidence type="ECO:0000256" key="3">
    <source>
        <dbReference type="ARBA" id="ARBA00016507"/>
    </source>
</evidence>
<evidence type="ECO:0000313" key="10">
    <source>
        <dbReference type="Proteomes" id="UP000275012"/>
    </source>
</evidence>
<comment type="caution">
    <text evidence="9">The sequence shown here is derived from an EMBL/GenBank/DDBJ whole genome shotgun (WGS) entry which is preliminary data.</text>
</comment>
<dbReference type="PANTHER" id="PTHR34982">
    <property type="entry name" value="YOP PROTEINS TRANSLOCATION PROTEIN L"/>
    <property type="match status" value="1"/>
</dbReference>
<evidence type="ECO:0000256" key="2">
    <source>
        <dbReference type="ARBA" id="ARBA00006602"/>
    </source>
</evidence>
<dbReference type="PANTHER" id="PTHR34982:SF1">
    <property type="entry name" value="FLAGELLAR ASSEMBLY PROTEIN FLIH"/>
    <property type="match status" value="1"/>
</dbReference>
<dbReference type="GO" id="GO:0015031">
    <property type="term" value="P:protein transport"/>
    <property type="evidence" value="ECO:0007669"/>
    <property type="project" value="UniProtKB-KW"/>
</dbReference>
<dbReference type="EMBL" id="RFLY01000003">
    <property type="protein sequence ID" value="RMH94062.1"/>
    <property type="molecule type" value="Genomic_DNA"/>
</dbReference>
<dbReference type="Proteomes" id="UP000275012">
    <property type="component" value="Unassembled WGS sequence"/>
</dbReference>
<protein>
    <recommendedName>
        <fullName evidence="3">Flagellar assembly protein FliH</fullName>
    </recommendedName>
</protein>
<dbReference type="InterPro" id="IPR051472">
    <property type="entry name" value="T3SS_Stator/FliH"/>
</dbReference>
<keyword evidence="5" id="KW-1005">Bacterial flagellum biogenesis</keyword>
<sequence length="207" mass="22821">MAPGLAASKAVPDGEETEAACVLNESEEETKRIFDEARQEGFKQGMADAEARIHREVEMAEQALIKKHEQRGLKLEETLGRMDKLLSSMQDTLAQRESLLDAEVADLAYAAVCRLLGTWQADGRLIVKLCEAVVAEYRHRPAILRVNTNDLPLVADLRRQELRIEGDPALPPGCCRMEGPAGDYETSMEFRLQSLKEALKAGGEAAS</sequence>
<evidence type="ECO:0000256" key="4">
    <source>
        <dbReference type="ARBA" id="ARBA00022448"/>
    </source>
</evidence>
<proteinExistence type="inferred from homology"/>
<dbReference type="InterPro" id="IPR018035">
    <property type="entry name" value="Flagellar_FliH/T3SS_HrpE"/>
</dbReference>
<evidence type="ECO:0000256" key="7">
    <source>
        <dbReference type="ARBA" id="ARBA00023225"/>
    </source>
</evidence>
<name>A0A3M2I4B0_9GAMM</name>